<keyword evidence="5" id="KW-1185">Reference proteome</keyword>
<evidence type="ECO:0000313" key="4">
    <source>
        <dbReference type="EMBL" id="PGH27239.1"/>
    </source>
</evidence>
<dbReference type="Proteomes" id="UP000224634">
    <property type="component" value="Unassembled WGS sequence"/>
</dbReference>
<keyword evidence="2" id="KW-0677">Repeat</keyword>
<comment type="caution">
    <text evidence="4">The sequence shown here is derived from an EMBL/GenBank/DDBJ whole genome shotgun (WGS) entry which is preliminary data.</text>
</comment>
<dbReference type="InterPro" id="IPR003439">
    <property type="entry name" value="ABC_transporter-like_ATP-bd"/>
</dbReference>
<dbReference type="STRING" id="1447883.A0A2B7Z1X4"/>
<dbReference type="InterPro" id="IPR026082">
    <property type="entry name" value="ABCA"/>
</dbReference>
<proteinExistence type="predicted"/>
<dbReference type="EMBL" id="PDNA01000009">
    <property type="protein sequence ID" value="PGH27239.1"/>
    <property type="molecule type" value="Genomic_DNA"/>
</dbReference>
<dbReference type="PANTHER" id="PTHR19229:SF36">
    <property type="entry name" value="ATP-BINDING CASSETTE SUB-FAMILY A MEMBER 2"/>
    <property type="match status" value="1"/>
</dbReference>
<gene>
    <name evidence="4" type="ORF">AJ80_01196</name>
</gene>
<dbReference type="OrthoDB" id="8061355at2759"/>
<dbReference type="AlphaFoldDB" id="A0A2B7Z1X4"/>
<reference evidence="4 5" key="1">
    <citation type="submission" date="2017-10" db="EMBL/GenBank/DDBJ databases">
        <title>Comparative genomics in systemic dimorphic fungi from Ajellomycetaceae.</title>
        <authorList>
            <person name="Munoz J.F."/>
            <person name="Mcewen J.G."/>
            <person name="Clay O.K."/>
            <person name="Cuomo C.A."/>
        </authorList>
    </citation>
    <scope>NUCLEOTIDE SEQUENCE [LARGE SCALE GENOMIC DNA]</scope>
    <source>
        <strain evidence="4 5">UAMH7299</strain>
    </source>
</reference>
<evidence type="ECO:0000256" key="1">
    <source>
        <dbReference type="ARBA" id="ARBA00022448"/>
    </source>
</evidence>
<dbReference type="GO" id="GO:0005524">
    <property type="term" value="F:ATP binding"/>
    <property type="evidence" value="ECO:0007669"/>
    <property type="project" value="InterPro"/>
</dbReference>
<dbReference type="Gene3D" id="3.40.50.300">
    <property type="entry name" value="P-loop containing nucleotide triphosphate hydrolases"/>
    <property type="match status" value="1"/>
</dbReference>
<evidence type="ECO:0000256" key="2">
    <source>
        <dbReference type="ARBA" id="ARBA00022737"/>
    </source>
</evidence>
<organism evidence="4 5">
    <name type="scientific">Polytolypa hystricis (strain UAMH7299)</name>
    <dbReference type="NCBI Taxonomy" id="1447883"/>
    <lineage>
        <taxon>Eukaryota</taxon>
        <taxon>Fungi</taxon>
        <taxon>Dikarya</taxon>
        <taxon>Ascomycota</taxon>
        <taxon>Pezizomycotina</taxon>
        <taxon>Eurotiomycetes</taxon>
        <taxon>Eurotiomycetidae</taxon>
        <taxon>Onygenales</taxon>
        <taxon>Onygenales incertae sedis</taxon>
        <taxon>Polytolypa</taxon>
    </lineage>
</organism>
<dbReference type="InterPro" id="IPR027417">
    <property type="entry name" value="P-loop_NTPase"/>
</dbReference>
<evidence type="ECO:0000313" key="5">
    <source>
        <dbReference type="Proteomes" id="UP000224634"/>
    </source>
</evidence>
<dbReference type="GO" id="GO:0016020">
    <property type="term" value="C:membrane"/>
    <property type="evidence" value="ECO:0007669"/>
    <property type="project" value="InterPro"/>
</dbReference>
<dbReference type="SUPFAM" id="SSF52540">
    <property type="entry name" value="P-loop containing nucleoside triphosphate hydrolases"/>
    <property type="match status" value="1"/>
</dbReference>
<dbReference type="Pfam" id="PF00005">
    <property type="entry name" value="ABC_tran"/>
    <property type="match status" value="1"/>
</dbReference>
<evidence type="ECO:0000259" key="3">
    <source>
        <dbReference type="Pfam" id="PF00005"/>
    </source>
</evidence>
<dbReference type="GO" id="GO:0140359">
    <property type="term" value="F:ABC-type transporter activity"/>
    <property type="evidence" value="ECO:0007669"/>
    <property type="project" value="InterPro"/>
</dbReference>
<keyword evidence="1" id="KW-0813">Transport</keyword>
<dbReference type="PANTHER" id="PTHR19229">
    <property type="entry name" value="ATP-BINDING CASSETTE TRANSPORTER SUBFAMILY A ABCA"/>
    <property type="match status" value="1"/>
</dbReference>
<name>A0A2B7Z1X4_POLH7</name>
<dbReference type="GO" id="GO:0005319">
    <property type="term" value="F:lipid transporter activity"/>
    <property type="evidence" value="ECO:0007669"/>
    <property type="project" value="TreeGrafter"/>
</dbReference>
<protein>
    <recommendedName>
        <fullName evidence="3">ABC transporter domain-containing protein</fullName>
    </recommendedName>
</protein>
<sequence length="255" mass="27827">MDQMTVLEHLKFYARIRGVSDVEHNVNEVVRAVGLGLFSHRMAAKLSGGNKRKLSLGIALMGNPTVLLLDEPSSGMDAASKRVMWRTLASVVPGRSLVLTTHSMEEADALANRAGIMAKKMLALGTTDYLRRKHGNLYHVHAVHKQAPHTSEADMETIRNWVVTTLPGASIEQKTYHGQLRFSVPASSSPELQPASEAIDSISQPQSGSGIGKLFALLEANKQTLGFEYYSVSQTTLDQVFLAIVGKHHVEEDGE</sequence>
<dbReference type="GO" id="GO:0016887">
    <property type="term" value="F:ATP hydrolysis activity"/>
    <property type="evidence" value="ECO:0007669"/>
    <property type="project" value="InterPro"/>
</dbReference>
<feature type="domain" description="ABC transporter" evidence="3">
    <location>
        <begin position="3"/>
        <end position="73"/>
    </location>
</feature>
<accession>A0A2B7Z1X4</accession>